<protein>
    <submittedName>
        <fullName evidence="5">Uncharacterized protein</fullName>
    </submittedName>
</protein>
<evidence type="ECO:0000256" key="4">
    <source>
        <dbReference type="ARBA" id="ARBA00022842"/>
    </source>
</evidence>
<evidence type="ECO:0000256" key="1">
    <source>
        <dbReference type="ARBA" id="ARBA00001946"/>
    </source>
</evidence>
<dbReference type="InterPro" id="IPR023214">
    <property type="entry name" value="HAD_sf"/>
</dbReference>
<keyword evidence="3" id="KW-0378">Hydrolase</keyword>
<dbReference type="GO" id="GO:0016791">
    <property type="term" value="F:phosphatase activity"/>
    <property type="evidence" value="ECO:0007669"/>
    <property type="project" value="TreeGrafter"/>
</dbReference>
<dbReference type="Gene3D" id="1.10.150.240">
    <property type="entry name" value="Putative phosphatase, domain 2"/>
    <property type="match status" value="1"/>
</dbReference>
<dbReference type="Gene3D" id="3.40.50.1000">
    <property type="entry name" value="HAD superfamily/HAD-like"/>
    <property type="match status" value="1"/>
</dbReference>
<dbReference type="InterPro" id="IPR006439">
    <property type="entry name" value="HAD-SF_hydro_IA"/>
</dbReference>
<keyword evidence="6" id="KW-1185">Reference proteome</keyword>
<dbReference type="Proteomes" id="UP000654370">
    <property type="component" value="Unassembled WGS sequence"/>
</dbReference>
<keyword evidence="4" id="KW-0460">Magnesium</keyword>
<dbReference type="InterPro" id="IPR023198">
    <property type="entry name" value="PGP-like_dom2"/>
</dbReference>
<reference evidence="5" key="1">
    <citation type="submission" date="2020-12" db="EMBL/GenBank/DDBJ databases">
        <title>Metabolic potential, ecology and presence of endohyphal bacteria is reflected in genomic diversity of Mucoromycotina.</title>
        <authorList>
            <person name="Muszewska A."/>
            <person name="Okrasinska A."/>
            <person name="Steczkiewicz K."/>
            <person name="Drgas O."/>
            <person name="Orlowska M."/>
            <person name="Perlinska-Lenart U."/>
            <person name="Aleksandrzak-Piekarczyk T."/>
            <person name="Szatraj K."/>
            <person name="Zielenkiewicz U."/>
            <person name="Pilsyk S."/>
            <person name="Malc E."/>
            <person name="Mieczkowski P."/>
            <person name="Kruszewska J.S."/>
            <person name="Biernat P."/>
            <person name="Pawlowska J."/>
        </authorList>
    </citation>
    <scope>NUCLEOTIDE SEQUENCE</scope>
    <source>
        <strain evidence="5">WA0000067209</strain>
    </source>
</reference>
<accession>A0A8H7PZZ7</accession>
<sequence length="308" mass="35067">MVITQDGLLINTEAVYSEVTQEVLDKYAPGQKFTWDFKSKLMGRIGHESAAMIVEHFNLPMTPEEYIEISAKIQEEKFPLCKPLPGVERLIKHLHNHKIPIAVATSSLRSKFELKTTSCRDLFKLFDYVVCGDDPEIKKGKPSPDIFLTAQKHLGNPPSENCLVFEDAINGIEAGLAANMHVVWIPDLNLLQLNGRENTHGACRVLESMAHFDPEVKILNYYSLTGRPEPYRYYISNVHRISLCLPSKAMITLSPLKSSLTEILHKLSILMYDMYFNEQGSQYIEKFSCRFEFYLSIKKTLSTVTMIA</sequence>
<dbReference type="PANTHER" id="PTHR18901">
    <property type="entry name" value="2-DEOXYGLUCOSE-6-PHOSPHATE PHOSPHATASE 2"/>
    <property type="match status" value="1"/>
</dbReference>
<keyword evidence="2" id="KW-0479">Metal-binding</keyword>
<dbReference type="PANTHER" id="PTHR18901:SF38">
    <property type="entry name" value="PSEUDOURIDINE-5'-PHOSPHATASE"/>
    <property type="match status" value="1"/>
</dbReference>
<proteinExistence type="predicted"/>
<dbReference type="SUPFAM" id="SSF56784">
    <property type="entry name" value="HAD-like"/>
    <property type="match status" value="1"/>
</dbReference>
<evidence type="ECO:0000256" key="2">
    <source>
        <dbReference type="ARBA" id="ARBA00022723"/>
    </source>
</evidence>
<evidence type="ECO:0000313" key="6">
    <source>
        <dbReference type="Proteomes" id="UP000654370"/>
    </source>
</evidence>
<name>A0A8H7PZZ7_MORIS</name>
<dbReference type="NCBIfam" id="TIGR01509">
    <property type="entry name" value="HAD-SF-IA-v3"/>
    <property type="match status" value="1"/>
</dbReference>
<comment type="cofactor">
    <cofactor evidence="1">
        <name>Mg(2+)</name>
        <dbReference type="ChEBI" id="CHEBI:18420"/>
    </cofactor>
</comment>
<dbReference type="GO" id="GO:0046872">
    <property type="term" value="F:metal ion binding"/>
    <property type="evidence" value="ECO:0007669"/>
    <property type="project" value="UniProtKB-KW"/>
</dbReference>
<evidence type="ECO:0000256" key="3">
    <source>
        <dbReference type="ARBA" id="ARBA00022801"/>
    </source>
</evidence>
<dbReference type="OrthoDB" id="40579at2759"/>
<comment type="caution">
    <text evidence="5">The sequence shown here is derived from an EMBL/GenBank/DDBJ whole genome shotgun (WGS) entry which is preliminary data.</text>
</comment>
<dbReference type="Pfam" id="PF13419">
    <property type="entry name" value="HAD_2"/>
    <property type="match status" value="1"/>
</dbReference>
<gene>
    <name evidence="5" type="ORF">INT43_006384</name>
</gene>
<evidence type="ECO:0000313" key="5">
    <source>
        <dbReference type="EMBL" id="KAG2183378.1"/>
    </source>
</evidence>
<dbReference type="InterPro" id="IPR041492">
    <property type="entry name" value="HAD_2"/>
</dbReference>
<dbReference type="InterPro" id="IPR036412">
    <property type="entry name" value="HAD-like_sf"/>
</dbReference>
<dbReference type="FunFam" id="3.40.50.1000:FF:000055">
    <property type="entry name" value="Haloacid dehalogenase-like hydrolase family protein"/>
    <property type="match status" value="1"/>
</dbReference>
<organism evidence="5 6">
    <name type="scientific">Mortierella isabellina</name>
    <name type="common">Filamentous fungus</name>
    <name type="synonym">Umbelopsis isabellina</name>
    <dbReference type="NCBI Taxonomy" id="91625"/>
    <lineage>
        <taxon>Eukaryota</taxon>
        <taxon>Fungi</taxon>
        <taxon>Fungi incertae sedis</taxon>
        <taxon>Mucoromycota</taxon>
        <taxon>Mucoromycotina</taxon>
        <taxon>Umbelopsidomycetes</taxon>
        <taxon>Umbelopsidales</taxon>
        <taxon>Umbelopsidaceae</taxon>
        <taxon>Umbelopsis</taxon>
    </lineage>
</organism>
<dbReference type="EMBL" id="JAEPQZ010000003">
    <property type="protein sequence ID" value="KAG2183378.1"/>
    <property type="molecule type" value="Genomic_DNA"/>
</dbReference>
<dbReference type="FunFam" id="1.10.150.240:FF:000001">
    <property type="entry name" value="Haloacid dehalogenase-like hydrolase domain"/>
    <property type="match status" value="1"/>
</dbReference>
<dbReference type="AlphaFoldDB" id="A0A8H7PZZ7"/>